<feature type="compositionally biased region" description="Basic and acidic residues" evidence="11">
    <location>
        <begin position="723"/>
        <end position="740"/>
    </location>
</feature>
<keyword evidence="9" id="KW-0539">Nucleus</keyword>
<dbReference type="Pfam" id="PF01189">
    <property type="entry name" value="Methyltr_RsmB-F"/>
    <property type="match status" value="1"/>
</dbReference>
<feature type="binding site" evidence="10">
    <location>
        <position position="212"/>
    </location>
    <ligand>
        <name>S-adenosyl-L-methionine</name>
        <dbReference type="ChEBI" id="CHEBI:59789"/>
    </ligand>
</feature>
<evidence type="ECO:0000256" key="1">
    <source>
        <dbReference type="ARBA" id="ARBA00004123"/>
    </source>
</evidence>
<feature type="region of interest" description="Disordered" evidence="11">
    <location>
        <begin position="493"/>
        <end position="513"/>
    </location>
</feature>
<evidence type="ECO:0000259" key="12">
    <source>
        <dbReference type="PROSITE" id="PS51686"/>
    </source>
</evidence>
<dbReference type="OrthoDB" id="6093671at2759"/>
<evidence type="ECO:0000256" key="4">
    <source>
        <dbReference type="ARBA" id="ARBA00022603"/>
    </source>
</evidence>
<dbReference type="FunCoup" id="A0A1Y2AWZ1">
    <property type="interactions" value="869"/>
</dbReference>
<dbReference type="PROSITE" id="PS51686">
    <property type="entry name" value="SAM_MT_RSMB_NOP"/>
    <property type="match status" value="1"/>
</dbReference>
<dbReference type="InterPro" id="IPR023270">
    <property type="entry name" value="RCMT_NCL1"/>
</dbReference>
<feature type="binding site" evidence="10">
    <location>
        <position position="239"/>
    </location>
    <ligand>
        <name>S-adenosyl-L-methionine</name>
        <dbReference type="ChEBI" id="CHEBI:59789"/>
    </ligand>
</feature>
<dbReference type="PANTHER" id="PTHR22808">
    <property type="entry name" value="NCL1 YEAST -RELATED NOL1/NOP2/FMU SUN DOMAIN-CONTAINING"/>
    <property type="match status" value="1"/>
</dbReference>
<reference evidence="13 14" key="1">
    <citation type="submission" date="2016-07" db="EMBL/GenBank/DDBJ databases">
        <title>Pervasive Adenine N6-methylation of Active Genes in Fungi.</title>
        <authorList>
            <consortium name="DOE Joint Genome Institute"/>
            <person name="Mondo S.J."/>
            <person name="Dannebaum R.O."/>
            <person name="Kuo R.C."/>
            <person name="Labutti K."/>
            <person name="Haridas S."/>
            <person name="Kuo A."/>
            <person name="Salamov A."/>
            <person name="Ahrendt S.R."/>
            <person name="Lipzen A."/>
            <person name="Sullivan W."/>
            <person name="Andreopoulos W.B."/>
            <person name="Clum A."/>
            <person name="Lindquist E."/>
            <person name="Daum C."/>
            <person name="Ramamoorthy G.K."/>
            <person name="Gryganskyi A."/>
            <person name="Culley D."/>
            <person name="Magnuson J.K."/>
            <person name="James T.Y."/>
            <person name="O'Malley M.A."/>
            <person name="Stajich J.E."/>
            <person name="Spatafora J.W."/>
            <person name="Visel A."/>
            <person name="Grigoriev I.V."/>
        </authorList>
    </citation>
    <scope>NUCLEOTIDE SEQUENCE [LARGE SCALE GENOMIC DNA]</scope>
    <source>
        <strain evidence="13 14">68-887.2</strain>
    </source>
</reference>
<dbReference type="Proteomes" id="UP000193986">
    <property type="component" value="Unassembled WGS sequence"/>
</dbReference>
<evidence type="ECO:0000256" key="2">
    <source>
        <dbReference type="ARBA" id="ARBA00007494"/>
    </source>
</evidence>
<feature type="compositionally biased region" description="Basic residues" evidence="11">
    <location>
        <begin position="1"/>
        <end position="10"/>
    </location>
</feature>
<keyword evidence="8 10" id="KW-0694">RNA-binding</keyword>
<dbReference type="Gene3D" id="3.40.50.150">
    <property type="entry name" value="Vaccinia Virus protein VP39"/>
    <property type="match status" value="1"/>
</dbReference>
<evidence type="ECO:0000256" key="3">
    <source>
        <dbReference type="ARBA" id="ARBA00022555"/>
    </source>
</evidence>
<sequence>MGKHGRGGRRQGKDRSGPTKPTNRPDNDTVTGPWKTFTAEDMVNVGFEEYYKSQNIMTEDEWPAFLAACREELPTTFRVTGSRAHAETINDLIKTKYVPTMQNVEWEGVKYDPPTQMEWYPDSLAWQISAPKRVVRKTAPFKAFQKFLVGETEVGNLSRQEAVSMIPPLLLDVHPHHLCLDMCAAPGSKTAQIIEALNPHDGESTGLLIANDSDYKRTHMLVHQTGRMPSRGLMVTNLDASAIPNISLGNGKVLTFDRILADVPCSGDGTLRKNPGVWKSWGPMDANGLHSLQLRILERGMNLLKPGGRLVYSTCSFNPIENEAVVAAALNSHEGKFKIIDASTRLPDLKRRPGLTSWKVATQPESTGRTLKYHETYETYRAWVDEGNEREKDKMRGLAKTLWAPDNVTELGLEKCLRLLPHDQNTGGFFVCVLEKAGSPSTTSNKADLVQIEEILEIAAPASEVPEPEPAPTLPADVTVADESGTATLKRAVSPSVPAGPEAKKPMKKKEKPDLGFREDPYSFVDRNNAEVQSCVGWFKLNDSFPVNNLLVRNAYGDPVRSLYMVNDIIKSIVLHNDYSRLRIISAGVKGFTRQDSQTRTDLQCKWRIPMDGLLEVVPHIPDDVIRDATLAELKVFIEEQYPPVTKFSEDAQTWLTDAKLGNLVVRFSPGDDAGGHLSLPLLLPVWKAKTSLSLLIDKREKVMLSERVFGVDLTPVPQATLKEKAQGKEVEVSEEVKADLEEEALNQ</sequence>
<evidence type="ECO:0000256" key="6">
    <source>
        <dbReference type="ARBA" id="ARBA00022691"/>
    </source>
</evidence>
<dbReference type="PRINTS" id="PR02011">
    <property type="entry name" value="RCMTNCL1"/>
</dbReference>
<protein>
    <submittedName>
        <fullName evidence="13">S-adenosyl-L-methionine-dependent methyltransferase</fullName>
    </submittedName>
</protein>
<dbReference type="InterPro" id="IPR023267">
    <property type="entry name" value="RCMT"/>
</dbReference>
<evidence type="ECO:0000256" key="9">
    <source>
        <dbReference type="ARBA" id="ARBA00023242"/>
    </source>
</evidence>
<dbReference type="STRING" id="71784.A0A1Y2AWZ1"/>
<dbReference type="InParanoid" id="A0A1Y2AWZ1"/>
<feature type="region of interest" description="Disordered" evidence="11">
    <location>
        <begin position="1"/>
        <end position="35"/>
    </location>
</feature>
<dbReference type="InterPro" id="IPR029063">
    <property type="entry name" value="SAM-dependent_MTases_sf"/>
</dbReference>
<feature type="region of interest" description="Disordered" evidence="11">
    <location>
        <begin position="723"/>
        <end position="748"/>
    </location>
</feature>
<keyword evidence="3" id="KW-0820">tRNA-binding</keyword>
<evidence type="ECO:0000256" key="11">
    <source>
        <dbReference type="SAM" id="MobiDB-lite"/>
    </source>
</evidence>
<keyword evidence="7" id="KW-0819">tRNA processing</keyword>
<accession>A0A1Y2AWZ1</accession>
<keyword evidence="6 10" id="KW-0949">S-adenosyl-L-methionine</keyword>
<evidence type="ECO:0000256" key="5">
    <source>
        <dbReference type="ARBA" id="ARBA00022679"/>
    </source>
</evidence>
<dbReference type="PANTHER" id="PTHR22808:SF1">
    <property type="entry name" value="RNA CYTOSINE-C(5)-METHYLTRANSFERASE NSUN2-RELATED"/>
    <property type="match status" value="1"/>
</dbReference>
<dbReference type="EMBL" id="MCFC01000041">
    <property type="protein sequence ID" value="ORY27062.1"/>
    <property type="molecule type" value="Genomic_DNA"/>
</dbReference>
<evidence type="ECO:0000256" key="7">
    <source>
        <dbReference type="ARBA" id="ARBA00022694"/>
    </source>
</evidence>
<feature type="compositionally biased region" description="Basic and acidic residues" evidence="11">
    <location>
        <begin position="11"/>
        <end position="27"/>
    </location>
</feature>
<dbReference type="InterPro" id="IPR057285">
    <property type="entry name" value="Pre-PUA_NSUN2"/>
</dbReference>
<feature type="active site" description="Nucleophile" evidence="10">
    <location>
        <position position="315"/>
    </location>
</feature>
<dbReference type="GO" id="GO:0030488">
    <property type="term" value="P:tRNA methylation"/>
    <property type="evidence" value="ECO:0007669"/>
    <property type="project" value="UniProtKB-ARBA"/>
</dbReference>
<proteinExistence type="inferred from homology"/>
<dbReference type="GO" id="GO:0000049">
    <property type="term" value="F:tRNA binding"/>
    <property type="evidence" value="ECO:0007669"/>
    <property type="project" value="UniProtKB-KW"/>
</dbReference>
<keyword evidence="4 10" id="KW-0489">Methyltransferase</keyword>
<gene>
    <name evidence="13" type="ORF">BCR39DRAFT_539074</name>
</gene>
<feature type="binding site" evidence="10">
    <location>
        <position position="262"/>
    </location>
    <ligand>
        <name>S-adenosyl-L-methionine</name>
        <dbReference type="ChEBI" id="CHEBI:59789"/>
    </ligand>
</feature>
<dbReference type="InterPro" id="IPR018314">
    <property type="entry name" value="RsmB/NOL1/NOP2-like_CS"/>
</dbReference>
<dbReference type="InterPro" id="IPR049560">
    <property type="entry name" value="MeTrfase_RsmB-F_NOP2_cat"/>
</dbReference>
<dbReference type="Pfam" id="PF25376">
    <property type="entry name" value="Pre-PUA_NSUN2"/>
    <property type="match status" value="1"/>
</dbReference>
<comment type="subcellular location">
    <subcellularLocation>
        <location evidence="1">Nucleus</location>
    </subcellularLocation>
</comment>
<evidence type="ECO:0000256" key="8">
    <source>
        <dbReference type="ARBA" id="ARBA00022884"/>
    </source>
</evidence>
<dbReference type="Pfam" id="PF25378">
    <property type="entry name" value="PUA_NSUN2"/>
    <property type="match status" value="1"/>
</dbReference>
<feature type="binding site" evidence="10">
    <location>
        <begin position="183"/>
        <end position="189"/>
    </location>
    <ligand>
        <name>S-adenosyl-L-methionine</name>
        <dbReference type="ChEBI" id="CHEBI:59789"/>
    </ligand>
</feature>
<dbReference type="PRINTS" id="PR02008">
    <property type="entry name" value="RCMTFAMILY"/>
</dbReference>
<dbReference type="GO" id="GO:0005634">
    <property type="term" value="C:nucleus"/>
    <property type="evidence" value="ECO:0007669"/>
    <property type="project" value="UniProtKB-SubCell"/>
</dbReference>
<name>A0A1Y2AWZ1_9TREE</name>
<dbReference type="InterPro" id="IPR001678">
    <property type="entry name" value="MeTrfase_RsmB-F_NOP2_dom"/>
</dbReference>
<dbReference type="SUPFAM" id="SSF53335">
    <property type="entry name" value="S-adenosyl-L-methionine-dependent methyltransferases"/>
    <property type="match status" value="1"/>
</dbReference>
<keyword evidence="14" id="KW-1185">Reference proteome</keyword>
<evidence type="ECO:0000313" key="14">
    <source>
        <dbReference type="Proteomes" id="UP000193986"/>
    </source>
</evidence>
<dbReference type="AlphaFoldDB" id="A0A1Y2AWZ1"/>
<evidence type="ECO:0000313" key="13">
    <source>
        <dbReference type="EMBL" id="ORY27062.1"/>
    </source>
</evidence>
<dbReference type="GO" id="GO:0005737">
    <property type="term" value="C:cytoplasm"/>
    <property type="evidence" value="ECO:0007669"/>
    <property type="project" value="TreeGrafter"/>
</dbReference>
<organism evidence="13 14">
    <name type="scientific">Naematelia encephala</name>
    <dbReference type="NCBI Taxonomy" id="71784"/>
    <lineage>
        <taxon>Eukaryota</taxon>
        <taxon>Fungi</taxon>
        <taxon>Dikarya</taxon>
        <taxon>Basidiomycota</taxon>
        <taxon>Agaricomycotina</taxon>
        <taxon>Tremellomycetes</taxon>
        <taxon>Tremellales</taxon>
        <taxon>Naemateliaceae</taxon>
        <taxon>Naematelia</taxon>
    </lineage>
</organism>
<feature type="domain" description="SAM-dependent MTase RsmB/NOP-type" evidence="12">
    <location>
        <begin position="65"/>
        <end position="437"/>
    </location>
</feature>
<comment type="caution">
    <text evidence="13">The sequence shown here is derived from an EMBL/GenBank/DDBJ whole genome shotgun (WGS) entry which is preliminary data.</text>
</comment>
<dbReference type="InterPro" id="IPR057286">
    <property type="entry name" value="PUA_NSUN2"/>
</dbReference>
<comment type="similarity">
    <text evidence="2 10">Belongs to the class I-like SAM-binding methyltransferase superfamily. RsmB/NOP family.</text>
</comment>
<keyword evidence="5 10" id="KW-0808">Transferase</keyword>
<dbReference type="GO" id="GO:0016428">
    <property type="term" value="F:tRNA (cytidine-5-)-methyltransferase activity"/>
    <property type="evidence" value="ECO:0007669"/>
    <property type="project" value="InterPro"/>
</dbReference>
<evidence type="ECO:0000256" key="10">
    <source>
        <dbReference type="PROSITE-ProRule" id="PRU01023"/>
    </source>
</evidence>
<dbReference type="PROSITE" id="PS01153">
    <property type="entry name" value="NOL1_NOP2_SUN"/>
    <property type="match status" value="1"/>
</dbReference>